<dbReference type="RefSeq" id="XP_035346196.1">
    <property type="nucleotide sequence ID" value="XM_035490303.1"/>
</dbReference>
<feature type="domain" description="Sld7 C-terminal" evidence="2">
    <location>
        <begin position="378"/>
        <end position="506"/>
    </location>
</feature>
<feature type="compositionally biased region" description="Polar residues" evidence="1">
    <location>
        <begin position="250"/>
        <end position="260"/>
    </location>
</feature>
<sequence length="514" mass="56264">MDLWSGSIPTGSFDLNIKLVNATPKRDHTIPPKSRLSFHSFVNPALIPLYARAGPSVEVHTANVESAEWLKTRLLGSLWLEEWGDDQEEEMERAAVEIQCPVALLLTVGSSQTSDVSHTSTNNVSDLLVYGILTASNSDQNPLPSPSDSASGDGRDQLVEPRRRELRIYAAPLATSYVQKAQDLPSPPSSPIEGENSRSCGEDGLVAQFLPDLRSPTPKRKRMLSIFETAAQHHRRVRQYGGQAVAQMMATKSQTHQTQPLKIKREPTDDGSSNNNNKSGLDRLGGLRRARSLSIGGNQLARLDNTRVAADESRPSSSRGLQQQTRRMISKNDGGSHSFHEFERSRSIAPTSNLASYNEAATALSSSSPKTGEMLVASNKDVITRSILTGMRLYGYHRKPNRAASKPAPFVNNSDLDGIGEDGAITPTMTEDCSRQSVTDEDDFKAMYHATYKAATFALRHYLKTDTILNSDDSRDSARGMQKTGPAVLSRDTATNVIDEILKLFCDDQLRPAG</sequence>
<dbReference type="OrthoDB" id="4205424at2759"/>
<reference evidence="4" key="1">
    <citation type="submission" date="2020-06" db="EMBL/GenBank/DDBJ databases">
        <title>A chromosome-scale genome assembly of Talaromyces rugulosus W13939.</title>
        <authorList>
            <person name="Wang B."/>
            <person name="Guo L."/>
            <person name="Ye K."/>
            <person name="Wang L."/>
        </authorList>
    </citation>
    <scope>NUCLEOTIDE SEQUENCE [LARGE SCALE GENOMIC DNA]</scope>
    <source>
        <strain evidence="4">W13939</strain>
    </source>
</reference>
<dbReference type="KEGG" id="trg:TRUGW13939_07161"/>
<proteinExistence type="predicted"/>
<dbReference type="Pfam" id="PF18596">
    <property type="entry name" value="Sld7_C"/>
    <property type="match status" value="1"/>
</dbReference>
<evidence type="ECO:0000313" key="4">
    <source>
        <dbReference type="Proteomes" id="UP000509510"/>
    </source>
</evidence>
<evidence type="ECO:0000259" key="2">
    <source>
        <dbReference type="Pfam" id="PF18596"/>
    </source>
</evidence>
<dbReference type="Proteomes" id="UP000509510">
    <property type="component" value="Chromosome IV"/>
</dbReference>
<organism evidence="3 4">
    <name type="scientific">Talaromyces rugulosus</name>
    <name type="common">Penicillium rugulosum</name>
    <dbReference type="NCBI Taxonomy" id="121627"/>
    <lineage>
        <taxon>Eukaryota</taxon>
        <taxon>Fungi</taxon>
        <taxon>Dikarya</taxon>
        <taxon>Ascomycota</taxon>
        <taxon>Pezizomycotina</taxon>
        <taxon>Eurotiomycetes</taxon>
        <taxon>Eurotiomycetidae</taxon>
        <taxon>Eurotiales</taxon>
        <taxon>Trichocomaceae</taxon>
        <taxon>Talaromyces</taxon>
        <taxon>Talaromyces sect. Islandici</taxon>
    </lineage>
</organism>
<feature type="region of interest" description="Disordered" evidence="1">
    <location>
        <begin position="179"/>
        <end position="202"/>
    </location>
</feature>
<accession>A0A7H8R110</accession>
<feature type="region of interest" description="Disordered" evidence="1">
    <location>
        <begin position="239"/>
        <end position="285"/>
    </location>
</feature>
<dbReference type="EMBL" id="CP055901">
    <property type="protein sequence ID" value="QKX60019.1"/>
    <property type="molecule type" value="Genomic_DNA"/>
</dbReference>
<evidence type="ECO:0000313" key="3">
    <source>
        <dbReference type="EMBL" id="QKX60019.1"/>
    </source>
</evidence>
<feature type="region of interest" description="Disordered" evidence="1">
    <location>
        <begin position="306"/>
        <end position="347"/>
    </location>
</feature>
<evidence type="ECO:0000256" key="1">
    <source>
        <dbReference type="SAM" id="MobiDB-lite"/>
    </source>
</evidence>
<keyword evidence="4" id="KW-1185">Reference proteome</keyword>
<protein>
    <recommendedName>
        <fullName evidence="2">Sld7 C-terminal domain-containing protein</fullName>
    </recommendedName>
</protein>
<gene>
    <name evidence="3" type="ORF">TRUGW13939_07161</name>
</gene>
<dbReference type="GeneID" id="55994654"/>
<feature type="compositionally biased region" description="Low complexity" evidence="1">
    <location>
        <begin position="272"/>
        <end position="284"/>
    </location>
</feature>
<dbReference type="InterPro" id="IPR041260">
    <property type="entry name" value="Sld7_C"/>
</dbReference>
<feature type="compositionally biased region" description="Polar residues" evidence="1">
    <location>
        <begin position="315"/>
        <end position="327"/>
    </location>
</feature>
<dbReference type="AlphaFoldDB" id="A0A7H8R110"/>
<name>A0A7H8R110_TALRU</name>